<evidence type="ECO:0000313" key="7">
    <source>
        <dbReference type="EMBL" id="PJA02221.1"/>
    </source>
</evidence>
<dbReference type="Proteomes" id="UP000231469">
    <property type="component" value="Unassembled WGS sequence"/>
</dbReference>
<dbReference type="Pfam" id="PF00406">
    <property type="entry name" value="ADK"/>
    <property type="match status" value="1"/>
</dbReference>
<sequence length="235" mass="27339">MKNFKSKKLVIILLGPPGSGKGTQAGLLADKLNLYYLESSKIIESNIMQAKRDDFEIINGKKYSLTEERELWRKGILNTPEVVTIWFQRKIKELGRKNESLVIAGSPRTLYEGKTIIPLLEKLYGKENIKVILIQVSAEESIFRNSHRRICELMRHPIIYTKETIKLKFCPLDGSRLIRRKGLDNPKTIKIRLKQYKERTFPLVEYLERRGLKVKEVKGKDSVAEVFERILRALR</sequence>
<evidence type="ECO:0000256" key="5">
    <source>
        <dbReference type="RuleBase" id="RU003330"/>
    </source>
</evidence>
<dbReference type="PRINTS" id="PR00094">
    <property type="entry name" value="ADENYLTKNASE"/>
</dbReference>
<evidence type="ECO:0000256" key="1">
    <source>
        <dbReference type="ARBA" id="ARBA00022679"/>
    </source>
</evidence>
<dbReference type="GO" id="GO:0004017">
    <property type="term" value="F:AMP kinase activity"/>
    <property type="evidence" value="ECO:0007669"/>
    <property type="project" value="UniProtKB-EC"/>
</dbReference>
<evidence type="ECO:0000256" key="4">
    <source>
        <dbReference type="ARBA" id="ARBA00022777"/>
    </source>
</evidence>
<proteinExistence type="inferred from homology"/>
<keyword evidence="3 6" id="KW-0547">Nucleotide-binding</keyword>
<name>A0A2M7VK56_9BACT</name>
<evidence type="ECO:0000313" key="8">
    <source>
        <dbReference type="Proteomes" id="UP000231469"/>
    </source>
</evidence>
<keyword evidence="4 5" id="KW-0418">Kinase</keyword>
<evidence type="ECO:0000256" key="3">
    <source>
        <dbReference type="ARBA" id="ARBA00022741"/>
    </source>
</evidence>
<keyword evidence="6" id="KW-0067">ATP-binding</keyword>
<dbReference type="CDD" id="cd01428">
    <property type="entry name" value="ADK"/>
    <property type="match status" value="1"/>
</dbReference>
<dbReference type="EC" id="2.7.4.3" evidence="6"/>
<dbReference type="PANTHER" id="PTHR23359">
    <property type="entry name" value="NUCLEOTIDE KINASE"/>
    <property type="match status" value="1"/>
</dbReference>
<reference evidence="8" key="1">
    <citation type="submission" date="2017-09" db="EMBL/GenBank/DDBJ databases">
        <title>Depth-based differentiation of microbial function through sediment-hosted aquifers and enrichment of novel symbionts in the deep terrestrial subsurface.</title>
        <authorList>
            <person name="Probst A.J."/>
            <person name="Ladd B."/>
            <person name="Jarett J.K."/>
            <person name="Geller-Mcgrath D.E."/>
            <person name="Sieber C.M.K."/>
            <person name="Emerson J.B."/>
            <person name="Anantharaman K."/>
            <person name="Thomas B.C."/>
            <person name="Malmstrom R."/>
            <person name="Stieglmeier M."/>
            <person name="Klingl A."/>
            <person name="Woyke T."/>
            <person name="Ryan C.M."/>
            <person name="Banfield J.F."/>
        </authorList>
    </citation>
    <scope>NUCLEOTIDE SEQUENCE [LARGE SCALE GENOMIC DNA]</scope>
</reference>
<protein>
    <recommendedName>
        <fullName evidence="6">Adenylate kinase</fullName>
        <ecNumber evidence="6">2.7.4.3</ecNumber>
    </recommendedName>
</protein>
<evidence type="ECO:0000256" key="2">
    <source>
        <dbReference type="ARBA" id="ARBA00022727"/>
    </source>
</evidence>
<dbReference type="InterPro" id="IPR000850">
    <property type="entry name" value="Adenylat/UMP-CMP_kin"/>
</dbReference>
<comment type="catalytic activity">
    <reaction evidence="6">
        <text>AMP + ATP = 2 ADP</text>
        <dbReference type="Rhea" id="RHEA:12973"/>
        <dbReference type="ChEBI" id="CHEBI:30616"/>
        <dbReference type="ChEBI" id="CHEBI:456215"/>
        <dbReference type="ChEBI" id="CHEBI:456216"/>
        <dbReference type="EC" id="2.7.4.3"/>
    </reaction>
</comment>
<organism evidence="7 8">
    <name type="scientific">bacterium (Candidatus Gribaldobacteria) CG_4_10_14_0_2_um_filter_36_18</name>
    <dbReference type="NCBI Taxonomy" id="2014264"/>
    <lineage>
        <taxon>Bacteria</taxon>
        <taxon>Candidatus Gribaldobacteria</taxon>
    </lineage>
</organism>
<comment type="subcellular location">
    <subcellularLocation>
        <location evidence="6">Cytoplasm</location>
    </subcellularLocation>
</comment>
<dbReference type="GO" id="GO:0005737">
    <property type="term" value="C:cytoplasm"/>
    <property type="evidence" value="ECO:0007669"/>
    <property type="project" value="UniProtKB-SubCell"/>
</dbReference>
<dbReference type="EMBL" id="PFPS01000080">
    <property type="protein sequence ID" value="PJA02221.1"/>
    <property type="molecule type" value="Genomic_DNA"/>
</dbReference>
<dbReference type="InterPro" id="IPR027417">
    <property type="entry name" value="P-loop_NTPase"/>
</dbReference>
<gene>
    <name evidence="7" type="ORF">COX73_01890</name>
</gene>
<dbReference type="AlphaFoldDB" id="A0A2M7VK56"/>
<comment type="caution">
    <text evidence="7">The sequence shown here is derived from an EMBL/GenBank/DDBJ whole genome shotgun (WGS) entry which is preliminary data.</text>
</comment>
<accession>A0A2M7VK56</accession>
<comment type="subunit">
    <text evidence="6">Monomer.</text>
</comment>
<keyword evidence="2" id="KW-0545">Nucleotide biosynthesis</keyword>
<dbReference type="GO" id="GO:0005524">
    <property type="term" value="F:ATP binding"/>
    <property type="evidence" value="ECO:0007669"/>
    <property type="project" value="UniProtKB-KW"/>
</dbReference>
<comment type="similarity">
    <text evidence="5">Belongs to the adenylate kinase family.</text>
</comment>
<dbReference type="Gene3D" id="3.40.50.300">
    <property type="entry name" value="P-loop containing nucleotide triphosphate hydrolases"/>
    <property type="match status" value="1"/>
</dbReference>
<evidence type="ECO:0000256" key="6">
    <source>
        <dbReference type="RuleBase" id="RU003331"/>
    </source>
</evidence>
<keyword evidence="1 5" id="KW-0808">Transferase</keyword>
<dbReference type="SUPFAM" id="SSF52540">
    <property type="entry name" value="P-loop containing nucleoside triphosphate hydrolases"/>
    <property type="match status" value="1"/>
</dbReference>